<evidence type="ECO:0000256" key="2">
    <source>
        <dbReference type="ARBA" id="ARBA00022692"/>
    </source>
</evidence>
<sequence length="683" mass="76562">MTGGMCLEQTVDLKRGSKSAMENALRRLLLSEARVVIVLLGEKNWIELMKALRTELVIAGRFIFFSPQESRWSSSKKFLEQWPQFDQLLLTVTPEKTSGPSELLQLATRFANLPFPQHWLKQFWATAFQCHIDGEVTPGQQFSKECSHKQILNVTTIAPDVDIAPISIAVSAIAHATRNMVDSICPGALIQRISDCLNEPQEALFSTIHSLHFSHPFSHELVSFNETTLYRDHTLIVNRVLFDAQLEYEPIAKWNHHLGFKYTAVSELVMEERDGSRVPLTSTCPRSACSAELSRRRQAGDSPKFKDSLKSVAVLVYAVCAVLAFFVCLMCMYQRVVCRTSDNYRICTSYTFGGLAMLCLVSITFFMTPNPIGCFSRRILFPVAVTAIFAPITVKSICIWRADLLAARGEVGQAAGSHSVFTFWICAGIVLVQIVISCEWAVFESAAEMTYVASIRHGNSWRCAPGSDFEHRVLWSCALSGVMIIVSLIYSTLTVRHIQSRQNILISVLAVIFATALYIALPLLSFRLRDIICATMQLTLCFIVTVVSYCQRAFTSDDSESSNISLVPSSIRQSQQIQPYWVETTTTRSISQKQALFDDYHHASTFVRRPEKIDIRLNSNAKYGQSEYGSSATSNNLVSAGRPNSQQIKDNEKYCLPPSSNAKYGQQKYAVDNESEEEQNARL</sequence>
<keyword evidence="5" id="KW-0325">Glycoprotein</keyword>
<dbReference type="SUPFAM" id="SSF53822">
    <property type="entry name" value="Periplasmic binding protein-like I"/>
    <property type="match status" value="1"/>
</dbReference>
<keyword evidence="10" id="KW-1185">Reference proteome</keyword>
<accession>A0ABR1D4W0</accession>
<name>A0ABR1D4W0_NECAM</name>
<dbReference type="InterPro" id="IPR028082">
    <property type="entry name" value="Peripla_BP_I"/>
</dbReference>
<reference evidence="9 10" key="1">
    <citation type="submission" date="2023-08" db="EMBL/GenBank/DDBJ databases">
        <title>A Necator americanus chromosomal reference genome.</title>
        <authorList>
            <person name="Ilik V."/>
            <person name="Petrzelkova K.J."/>
            <person name="Pardy F."/>
            <person name="Fuh T."/>
            <person name="Niatou-Singa F.S."/>
            <person name="Gouil Q."/>
            <person name="Baker L."/>
            <person name="Ritchie M.E."/>
            <person name="Jex A.R."/>
            <person name="Gazzola D."/>
            <person name="Li H."/>
            <person name="Toshio Fujiwara R."/>
            <person name="Zhan B."/>
            <person name="Aroian R.V."/>
            <person name="Pafco B."/>
            <person name="Schwarz E.M."/>
        </authorList>
    </citation>
    <scope>NUCLEOTIDE SEQUENCE [LARGE SCALE GENOMIC DNA]</scope>
    <source>
        <strain evidence="9 10">Aroian</strain>
        <tissue evidence="9">Whole animal</tissue>
    </source>
</reference>
<evidence type="ECO:0000256" key="7">
    <source>
        <dbReference type="SAM" id="Phobius"/>
    </source>
</evidence>
<feature type="region of interest" description="Disordered" evidence="6">
    <location>
        <begin position="626"/>
        <end position="683"/>
    </location>
</feature>
<evidence type="ECO:0000259" key="8">
    <source>
        <dbReference type="PROSITE" id="PS50259"/>
    </source>
</evidence>
<dbReference type="Pfam" id="PF00003">
    <property type="entry name" value="7tm_3"/>
    <property type="match status" value="1"/>
</dbReference>
<feature type="transmembrane region" description="Helical" evidence="7">
    <location>
        <begin position="473"/>
        <end position="493"/>
    </location>
</feature>
<dbReference type="Proteomes" id="UP001303046">
    <property type="component" value="Unassembled WGS sequence"/>
</dbReference>
<organism evidence="9 10">
    <name type="scientific">Necator americanus</name>
    <name type="common">Human hookworm</name>
    <dbReference type="NCBI Taxonomy" id="51031"/>
    <lineage>
        <taxon>Eukaryota</taxon>
        <taxon>Metazoa</taxon>
        <taxon>Ecdysozoa</taxon>
        <taxon>Nematoda</taxon>
        <taxon>Chromadorea</taxon>
        <taxon>Rhabditida</taxon>
        <taxon>Rhabditina</taxon>
        <taxon>Rhabditomorpha</taxon>
        <taxon>Strongyloidea</taxon>
        <taxon>Ancylostomatidae</taxon>
        <taxon>Bunostominae</taxon>
        <taxon>Necator</taxon>
    </lineage>
</organism>
<feature type="transmembrane region" description="Helical" evidence="7">
    <location>
        <begin position="505"/>
        <end position="525"/>
    </location>
</feature>
<keyword evidence="4 7" id="KW-0472">Membrane</keyword>
<evidence type="ECO:0000256" key="3">
    <source>
        <dbReference type="ARBA" id="ARBA00022989"/>
    </source>
</evidence>
<comment type="caution">
    <text evidence="9">The sequence shown here is derived from an EMBL/GenBank/DDBJ whole genome shotgun (WGS) entry which is preliminary data.</text>
</comment>
<evidence type="ECO:0000256" key="6">
    <source>
        <dbReference type="SAM" id="MobiDB-lite"/>
    </source>
</evidence>
<feature type="transmembrane region" description="Helical" evidence="7">
    <location>
        <begin position="344"/>
        <end position="367"/>
    </location>
</feature>
<dbReference type="InterPro" id="IPR050726">
    <property type="entry name" value="mGluR"/>
</dbReference>
<evidence type="ECO:0000256" key="4">
    <source>
        <dbReference type="ARBA" id="ARBA00023136"/>
    </source>
</evidence>
<feature type="transmembrane region" description="Helical" evidence="7">
    <location>
        <begin position="421"/>
        <end position="443"/>
    </location>
</feature>
<feature type="transmembrane region" description="Helical" evidence="7">
    <location>
        <begin position="312"/>
        <end position="332"/>
    </location>
</feature>
<protein>
    <recommendedName>
        <fullName evidence="8">G-protein coupled receptors family 3 profile domain-containing protein</fullName>
    </recommendedName>
</protein>
<dbReference type="EMBL" id="JAVFWL010000003">
    <property type="protein sequence ID" value="KAK6745111.1"/>
    <property type="molecule type" value="Genomic_DNA"/>
</dbReference>
<comment type="subcellular location">
    <subcellularLocation>
        <location evidence="1">Membrane</location>
        <topology evidence="1">Multi-pass membrane protein</topology>
    </subcellularLocation>
</comment>
<evidence type="ECO:0000313" key="9">
    <source>
        <dbReference type="EMBL" id="KAK6745111.1"/>
    </source>
</evidence>
<feature type="compositionally biased region" description="Acidic residues" evidence="6">
    <location>
        <begin position="673"/>
        <end position="683"/>
    </location>
</feature>
<dbReference type="Gene3D" id="3.40.50.2300">
    <property type="match status" value="2"/>
</dbReference>
<proteinExistence type="predicted"/>
<gene>
    <name evidence="9" type="primary">Necator_chrIII.g12443</name>
    <name evidence="9" type="ORF">RB195_011677</name>
</gene>
<feature type="transmembrane region" description="Helical" evidence="7">
    <location>
        <begin position="379"/>
        <end position="400"/>
    </location>
</feature>
<dbReference type="PROSITE" id="PS50259">
    <property type="entry name" value="G_PROTEIN_RECEP_F3_4"/>
    <property type="match status" value="1"/>
</dbReference>
<evidence type="ECO:0000256" key="1">
    <source>
        <dbReference type="ARBA" id="ARBA00004141"/>
    </source>
</evidence>
<dbReference type="PANTHER" id="PTHR24060">
    <property type="entry name" value="METABOTROPIC GLUTAMATE RECEPTOR"/>
    <property type="match status" value="1"/>
</dbReference>
<keyword evidence="2 7" id="KW-0812">Transmembrane</keyword>
<dbReference type="InterPro" id="IPR017978">
    <property type="entry name" value="GPCR_3_C"/>
</dbReference>
<feature type="domain" description="G-protein coupled receptors family 3 profile" evidence="8">
    <location>
        <begin position="309"/>
        <end position="543"/>
    </location>
</feature>
<evidence type="ECO:0000256" key="5">
    <source>
        <dbReference type="ARBA" id="ARBA00023180"/>
    </source>
</evidence>
<feature type="compositionally biased region" description="Polar residues" evidence="6">
    <location>
        <begin position="626"/>
        <end position="648"/>
    </location>
</feature>
<evidence type="ECO:0000313" key="10">
    <source>
        <dbReference type="Proteomes" id="UP001303046"/>
    </source>
</evidence>
<keyword evidence="3 7" id="KW-1133">Transmembrane helix</keyword>